<gene>
    <name evidence="2" type="ORF">HMPREF9244_00965</name>
</gene>
<protein>
    <submittedName>
        <fullName evidence="2">Uncharacterized protein</fullName>
    </submittedName>
</protein>
<evidence type="ECO:0000256" key="1">
    <source>
        <dbReference type="SAM" id="Phobius"/>
    </source>
</evidence>
<name>U1QSQ3_9BIFI</name>
<feature type="transmembrane region" description="Helical" evidence="1">
    <location>
        <begin position="12"/>
        <end position="35"/>
    </location>
</feature>
<keyword evidence="1" id="KW-0812">Transmembrane</keyword>
<dbReference type="EMBL" id="AWSI01000032">
    <property type="protein sequence ID" value="ERH30475.1"/>
    <property type="molecule type" value="Genomic_DNA"/>
</dbReference>
<organism evidence="2 3">
    <name type="scientific">Alloscardovia omnicolens F0580</name>
    <dbReference type="NCBI Taxonomy" id="1321816"/>
    <lineage>
        <taxon>Bacteria</taxon>
        <taxon>Bacillati</taxon>
        <taxon>Actinomycetota</taxon>
        <taxon>Actinomycetes</taxon>
        <taxon>Bifidobacteriales</taxon>
        <taxon>Bifidobacteriaceae</taxon>
        <taxon>Alloscardovia</taxon>
    </lineage>
</organism>
<accession>U1QSQ3</accession>
<evidence type="ECO:0000313" key="3">
    <source>
        <dbReference type="Proteomes" id="UP000016519"/>
    </source>
</evidence>
<dbReference type="HOGENOM" id="CLU_3057820_0_0_11"/>
<keyword evidence="1" id="KW-0472">Membrane</keyword>
<sequence length="53" mass="6096">MRSLLSLFLHEIYVQFFILEFTVLLGKGVAVAFIYTAFEKIEIMRYCACSAAK</sequence>
<dbReference type="Proteomes" id="UP000016519">
    <property type="component" value="Unassembled WGS sequence"/>
</dbReference>
<reference evidence="2 3" key="1">
    <citation type="submission" date="2013-08" db="EMBL/GenBank/DDBJ databases">
        <authorList>
            <person name="Weinstock G."/>
            <person name="Sodergren E."/>
            <person name="Wylie T."/>
            <person name="Fulton L."/>
            <person name="Fulton R."/>
            <person name="Fronick C."/>
            <person name="O'Laughlin M."/>
            <person name="Godfrey J."/>
            <person name="Miner T."/>
            <person name="Herter B."/>
            <person name="Appelbaum E."/>
            <person name="Cordes M."/>
            <person name="Lek S."/>
            <person name="Wollam A."/>
            <person name="Pepin K.H."/>
            <person name="Palsikar V.B."/>
            <person name="Mitreva M."/>
            <person name="Wilson R.K."/>
        </authorList>
    </citation>
    <scope>NUCLEOTIDE SEQUENCE [LARGE SCALE GENOMIC DNA]</scope>
    <source>
        <strain evidence="2 3">F0580</strain>
    </source>
</reference>
<dbReference type="AlphaFoldDB" id="U1QSQ3"/>
<keyword evidence="3" id="KW-1185">Reference proteome</keyword>
<proteinExistence type="predicted"/>
<comment type="caution">
    <text evidence="2">The sequence shown here is derived from an EMBL/GenBank/DDBJ whole genome shotgun (WGS) entry which is preliminary data.</text>
</comment>
<evidence type="ECO:0000313" key="2">
    <source>
        <dbReference type="EMBL" id="ERH30475.1"/>
    </source>
</evidence>
<keyword evidence="1" id="KW-1133">Transmembrane helix</keyword>